<keyword evidence="1" id="KW-0808">Transferase</keyword>
<dbReference type="Proteomes" id="UP000299211">
    <property type="component" value="Unassembled WGS sequence"/>
</dbReference>
<sequence length="138" mass="14241">MKDVYVVDAVRTPIGRYNGSLASVRPDDLAAHAVRELLTRTPGLDPSRIEDVYFGNANGAGEENRNVGRMAALLAGLPASVPGVTVNRLCASGLEAVIQAARAIALTVAHQLARKGSGVGVATLCIGVGQGLALVLER</sequence>
<dbReference type="SUPFAM" id="SSF53901">
    <property type="entry name" value="Thiolase-like"/>
    <property type="match status" value="2"/>
</dbReference>
<dbReference type="InterPro" id="IPR020615">
    <property type="entry name" value="Thiolase_acyl_enz_int_AS"/>
</dbReference>
<dbReference type="InterPro" id="IPR050215">
    <property type="entry name" value="Thiolase-like_sf_Thiolase"/>
</dbReference>
<dbReference type="InterPro" id="IPR020616">
    <property type="entry name" value="Thiolase_N"/>
</dbReference>
<dbReference type="PROSITE" id="PS00098">
    <property type="entry name" value="THIOLASE_1"/>
    <property type="match status" value="1"/>
</dbReference>
<dbReference type="InterPro" id="IPR016039">
    <property type="entry name" value="Thiolase-like"/>
</dbReference>
<accession>A0A4D4N4D6</accession>
<dbReference type="Gene3D" id="3.40.47.10">
    <property type="match status" value="2"/>
</dbReference>
<dbReference type="PANTHER" id="PTHR43853">
    <property type="entry name" value="3-KETOACYL-COA THIOLASE, PEROXISOMAL"/>
    <property type="match status" value="1"/>
</dbReference>
<dbReference type="PROSITE" id="PS00099">
    <property type="entry name" value="THIOLASE_3"/>
    <property type="match status" value="1"/>
</dbReference>
<dbReference type="RefSeq" id="WP_010983141.1">
    <property type="nucleotide sequence ID" value="NZ_BAABTN010000069.1"/>
</dbReference>
<dbReference type="STRING" id="33903.AQJ43_08005"/>
<proteinExistence type="predicted"/>
<gene>
    <name evidence="3" type="ORF">SAV14893_008240</name>
    <name evidence="4" type="ORF">SAV31267_079600</name>
</gene>
<dbReference type="GO" id="GO:0006635">
    <property type="term" value="P:fatty acid beta-oxidation"/>
    <property type="evidence" value="ECO:0007669"/>
    <property type="project" value="TreeGrafter"/>
</dbReference>
<dbReference type="GO" id="GO:0010124">
    <property type="term" value="P:phenylacetate catabolic process"/>
    <property type="evidence" value="ECO:0007669"/>
    <property type="project" value="TreeGrafter"/>
</dbReference>
<dbReference type="Pfam" id="PF00108">
    <property type="entry name" value="Thiolase_N"/>
    <property type="match status" value="1"/>
</dbReference>
<comment type="caution">
    <text evidence="4">The sequence shown here is derived from an EMBL/GenBank/DDBJ whole genome shotgun (WGS) entry which is preliminary data.</text>
</comment>
<feature type="domain" description="Thiolase N-terminal" evidence="2">
    <location>
        <begin position="4"/>
        <end position="106"/>
    </location>
</feature>
<dbReference type="InterPro" id="IPR020610">
    <property type="entry name" value="Thiolase_AS"/>
</dbReference>
<dbReference type="OMA" id="CATSIEV"/>
<organism evidence="4 5">
    <name type="scientific">Streptomyces avermitilis</name>
    <dbReference type="NCBI Taxonomy" id="33903"/>
    <lineage>
        <taxon>Bacteria</taxon>
        <taxon>Bacillati</taxon>
        <taxon>Actinomycetota</taxon>
        <taxon>Actinomycetes</taxon>
        <taxon>Kitasatosporales</taxon>
        <taxon>Streptomycetaceae</taxon>
        <taxon>Streptomyces</taxon>
    </lineage>
</organism>
<reference evidence="3 6" key="2">
    <citation type="submission" date="2019-04" db="EMBL/GenBank/DDBJ databases">
        <title>Draft genome sequences of Streptomyces avermitilis NBRC 14893.</title>
        <authorList>
            <person name="Komaki H."/>
            <person name="Tamura T."/>
            <person name="Hosoyama A."/>
        </authorList>
    </citation>
    <scope>NUCLEOTIDE SEQUENCE [LARGE SCALE GENOMIC DNA]</scope>
    <source>
        <strain evidence="3 6">NBRC 14893</strain>
    </source>
</reference>
<evidence type="ECO:0000313" key="6">
    <source>
        <dbReference type="Proteomes" id="UP000302139"/>
    </source>
</evidence>
<dbReference type="EMBL" id="BJHX01000001">
    <property type="protein sequence ID" value="GDY61431.1"/>
    <property type="molecule type" value="Genomic_DNA"/>
</dbReference>
<dbReference type="AlphaFoldDB" id="A0A4D4N4D6"/>
<evidence type="ECO:0000313" key="5">
    <source>
        <dbReference type="Proteomes" id="UP000299211"/>
    </source>
</evidence>
<evidence type="ECO:0000256" key="1">
    <source>
        <dbReference type="ARBA" id="ARBA00022679"/>
    </source>
</evidence>
<evidence type="ECO:0000313" key="4">
    <source>
        <dbReference type="EMBL" id="GDY78475.1"/>
    </source>
</evidence>
<dbReference type="EMBL" id="BJHY01000001">
    <property type="protein sequence ID" value="GDY78475.1"/>
    <property type="molecule type" value="Genomic_DNA"/>
</dbReference>
<dbReference type="GO" id="GO:0003988">
    <property type="term" value="F:acetyl-CoA C-acyltransferase activity"/>
    <property type="evidence" value="ECO:0007669"/>
    <property type="project" value="TreeGrafter"/>
</dbReference>
<dbReference type="Proteomes" id="UP000302139">
    <property type="component" value="Unassembled WGS sequence"/>
</dbReference>
<protein>
    <recommendedName>
        <fullName evidence="2">Thiolase N-terminal domain-containing protein</fullName>
    </recommendedName>
</protein>
<dbReference type="PANTHER" id="PTHR43853:SF2">
    <property type="entry name" value="3-OXOADIPYL-COA_3-OXO-5,6-DEHYDROSUBERYL-COA THIOLASE"/>
    <property type="match status" value="1"/>
</dbReference>
<dbReference type="GeneID" id="41538802"/>
<name>A0A4D4N4D6_STRAX</name>
<reference evidence="4 5" key="1">
    <citation type="submission" date="2019-04" db="EMBL/GenBank/DDBJ databases">
        <title>Draft genome sequences of Streptomyces avermitilis ATCC 31267.</title>
        <authorList>
            <person name="Komaki H."/>
            <person name="Tamura T."/>
            <person name="Hosoyama A."/>
        </authorList>
    </citation>
    <scope>NUCLEOTIDE SEQUENCE [LARGE SCALE GENOMIC DNA]</scope>
    <source>
        <strain evidence="4 5">ATCC 31267</strain>
    </source>
</reference>
<evidence type="ECO:0000313" key="3">
    <source>
        <dbReference type="EMBL" id="GDY61431.1"/>
    </source>
</evidence>
<evidence type="ECO:0000259" key="2">
    <source>
        <dbReference type="Pfam" id="PF00108"/>
    </source>
</evidence>